<accession>A0A853FC07</accession>
<dbReference type="GO" id="GO:0022857">
    <property type="term" value="F:transmembrane transporter activity"/>
    <property type="evidence" value="ECO:0007669"/>
    <property type="project" value="UniProtKB-UniRule"/>
</dbReference>
<dbReference type="EMBL" id="JACCEW010000001">
    <property type="protein sequence ID" value="NYT36081.1"/>
    <property type="molecule type" value="Genomic_DNA"/>
</dbReference>
<keyword evidence="7 9" id="KW-0472">Membrane</keyword>
<evidence type="ECO:0000256" key="8">
    <source>
        <dbReference type="ARBA" id="ARBA00038436"/>
    </source>
</evidence>
<comment type="subcellular location">
    <subcellularLocation>
        <location evidence="1 9">Cell inner membrane</location>
        <topology evidence="1 9">Multi-pass membrane protein</topology>
    </subcellularLocation>
</comment>
<feature type="transmembrane region" description="Helical" evidence="9">
    <location>
        <begin position="16"/>
        <end position="37"/>
    </location>
</feature>
<comment type="function">
    <text evidence="9">Part of the tripartite ATP-independent periplasmic (TRAP) transport system.</text>
</comment>
<name>A0A853FC07_9BURK</name>
<dbReference type="RefSeq" id="WP_129967993.1">
    <property type="nucleotide sequence ID" value="NZ_JACCEW010000001.1"/>
</dbReference>
<evidence type="ECO:0000256" key="3">
    <source>
        <dbReference type="ARBA" id="ARBA00022475"/>
    </source>
</evidence>
<evidence type="ECO:0000256" key="6">
    <source>
        <dbReference type="ARBA" id="ARBA00022989"/>
    </source>
</evidence>
<keyword evidence="12" id="KW-1185">Reference proteome</keyword>
<dbReference type="AlphaFoldDB" id="A0A853FC07"/>
<keyword evidence="3" id="KW-1003">Cell membrane</keyword>
<reference evidence="11 12" key="1">
    <citation type="submission" date="2020-07" db="EMBL/GenBank/DDBJ databases">
        <title>Taxonomic revisions and descriptions of new bacterial species based on genomic comparisons in the high-G+C-content subgroup of the family Alcaligenaceae.</title>
        <authorList>
            <person name="Szabo A."/>
            <person name="Felfoldi T."/>
        </authorList>
    </citation>
    <scope>NUCLEOTIDE SEQUENCE [LARGE SCALE GENOMIC DNA]</scope>
    <source>
        <strain evidence="11 12">DSM 25264</strain>
    </source>
</reference>
<dbReference type="Pfam" id="PF04290">
    <property type="entry name" value="DctQ"/>
    <property type="match status" value="1"/>
</dbReference>
<proteinExistence type="inferred from homology"/>
<organism evidence="11 12">
    <name type="scientific">Allopusillimonas soli</name>
    <dbReference type="NCBI Taxonomy" id="659016"/>
    <lineage>
        <taxon>Bacteria</taxon>
        <taxon>Pseudomonadati</taxon>
        <taxon>Pseudomonadota</taxon>
        <taxon>Betaproteobacteria</taxon>
        <taxon>Burkholderiales</taxon>
        <taxon>Alcaligenaceae</taxon>
        <taxon>Allopusillimonas</taxon>
    </lineage>
</organism>
<evidence type="ECO:0000313" key="11">
    <source>
        <dbReference type="EMBL" id="NYT36081.1"/>
    </source>
</evidence>
<dbReference type="InterPro" id="IPR055348">
    <property type="entry name" value="DctQ"/>
</dbReference>
<dbReference type="Proteomes" id="UP000580517">
    <property type="component" value="Unassembled WGS sequence"/>
</dbReference>
<dbReference type="OrthoDB" id="9815614at2"/>
<evidence type="ECO:0000256" key="9">
    <source>
        <dbReference type="RuleBase" id="RU369079"/>
    </source>
</evidence>
<keyword evidence="2 9" id="KW-0813">Transport</keyword>
<evidence type="ECO:0000256" key="7">
    <source>
        <dbReference type="ARBA" id="ARBA00023136"/>
    </source>
</evidence>
<comment type="subunit">
    <text evidence="9">The complex comprises the extracytoplasmic solute receptor protein and the two transmembrane proteins.</text>
</comment>
<evidence type="ECO:0000313" key="12">
    <source>
        <dbReference type="Proteomes" id="UP000580517"/>
    </source>
</evidence>
<keyword evidence="4 9" id="KW-0997">Cell inner membrane</keyword>
<feature type="transmembrane region" description="Helical" evidence="9">
    <location>
        <begin position="87"/>
        <end position="109"/>
    </location>
</feature>
<keyword evidence="6 9" id="KW-1133">Transmembrane helix</keyword>
<sequence>MLSRIWKALDARLEEWLIVACYMYLVLIILVEVARRYAFGDSSEWGEMTARYAFVFLVYVSTAHISKHRNHIRVDLLPSTLSDKGRFWLYLYFDLLNLILVALTVYYSVQVMKLQIENDTLMTGLDLNMAFAQAALPVGFLLLGYRVIQRSLIMIREYRATGVVALDGGAQSV</sequence>
<dbReference type="InterPro" id="IPR007387">
    <property type="entry name" value="TRAP_DctQ"/>
</dbReference>
<evidence type="ECO:0000256" key="1">
    <source>
        <dbReference type="ARBA" id="ARBA00004429"/>
    </source>
</evidence>
<dbReference type="PANTHER" id="PTHR35011">
    <property type="entry name" value="2,3-DIKETO-L-GULONATE TRAP TRANSPORTER SMALL PERMEASE PROTEIN YIAM"/>
    <property type="match status" value="1"/>
</dbReference>
<feature type="domain" description="Tripartite ATP-independent periplasmic transporters DctQ component" evidence="10">
    <location>
        <begin position="25"/>
        <end position="152"/>
    </location>
</feature>
<feature type="transmembrane region" description="Helical" evidence="9">
    <location>
        <begin position="129"/>
        <end position="148"/>
    </location>
</feature>
<dbReference type="PANTHER" id="PTHR35011:SF2">
    <property type="entry name" value="2,3-DIKETO-L-GULONATE TRAP TRANSPORTER SMALL PERMEASE PROTEIN YIAM"/>
    <property type="match status" value="1"/>
</dbReference>
<dbReference type="GO" id="GO:0015740">
    <property type="term" value="P:C4-dicarboxylate transport"/>
    <property type="evidence" value="ECO:0007669"/>
    <property type="project" value="TreeGrafter"/>
</dbReference>
<evidence type="ECO:0000256" key="2">
    <source>
        <dbReference type="ARBA" id="ARBA00022448"/>
    </source>
</evidence>
<comment type="caution">
    <text evidence="11">The sequence shown here is derived from an EMBL/GenBank/DDBJ whole genome shotgun (WGS) entry which is preliminary data.</text>
</comment>
<feature type="transmembrane region" description="Helical" evidence="9">
    <location>
        <begin position="49"/>
        <end position="66"/>
    </location>
</feature>
<dbReference type="GO" id="GO:0005886">
    <property type="term" value="C:plasma membrane"/>
    <property type="evidence" value="ECO:0007669"/>
    <property type="project" value="UniProtKB-SubCell"/>
</dbReference>
<evidence type="ECO:0000259" key="10">
    <source>
        <dbReference type="Pfam" id="PF04290"/>
    </source>
</evidence>
<gene>
    <name evidence="11" type="ORF">H0A68_04285</name>
</gene>
<evidence type="ECO:0000256" key="4">
    <source>
        <dbReference type="ARBA" id="ARBA00022519"/>
    </source>
</evidence>
<keyword evidence="5 9" id="KW-0812">Transmembrane</keyword>
<comment type="similarity">
    <text evidence="8 9">Belongs to the TRAP transporter small permease family.</text>
</comment>
<protein>
    <recommendedName>
        <fullName evidence="9">TRAP transporter small permease protein</fullName>
    </recommendedName>
</protein>
<evidence type="ECO:0000256" key="5">
    <source>
        <dbReference type="ARBA" id="ARBA00022692"/>
    </source>
</evidence>